<feature type="region of interest" description="Disordered" evidence="1">
    <location>
        <begin position="1"/>
        <end position="21"/>
    </location>
</feature>
<accession>A0A9N7VBS5</accession>
<dbReference type="Proteomes" id="UP001153269">
    <property type="component" value="Unassembled WGS sequence"/>
</dbReference>
<name>A0A9N7VBS5_PLEPL</name>
<proteinExistence type="predicted"/>
<keyword evidence="3" id="KW-1185">Reference proteome</keyword>
<organism evidence="2 3">
    <name type="scientific">Pleuronectes platessa</name>
    <name type="common">European plaice</name>
    <dbReference type="NCBI Taxonomy" id="8262"/>
    <lineage>
        <taxon>Eukaryota</taxon>
        <taxon>Metazoa</taxon>
        <taxon>Chordata</taxon>
        <taxon>Craniata</taxon>
        <taxon>Vertebrata</taxon>
        <taxon>Euteleostomi</taxon>
        <taxon>Actinopterygii</taxon>
        <taxon>Neopterygii</taxon>
        <taxon>Teleostei</taxon>
        <taxon>Neoteleostei</taxon>
        <taxon>Acanthomorphata</taxon>
        <taxon>Carangaria</taxon>
        <taxon>Pleuronectiformes</taxon>
        <taxon>Pleuronectoidei</taxon>
        <taxon>Pleuronectidae</taxon>
        <taxon>Pleuronectes</taxon>
    </lineage>
</organism>
<dbReference type="AlphaFoldDB" id="A0A9N7VBS5"/>
<evidence type="ECO:0000313" key="2">
    <source>
        <dbReference type="EMBL" id="CAB1446427.1"/>
    </source>
</evidence>
<protein>
    <submittedName>
        <fullName evidence="2">Uncharacterized protein</fullName>
    </submittedName>
</protein>
<reference evidence="2" key="1">
    <citation type="submission" date="2020-03" db="EMBL/GenBank/DDBJ databases">
        <authorList>
            <person name="Weist P."/>
        </authorList>
    </citation>
    <scope>NUCLEOTIDE SEQUENCE</scope>
</reference>
<evidence type="ECO:0000313" key="3">
    <source>
        <dbReference type="Proteomes" id="UP001153269"/>
    </source>
</evidence>
<sequence>MPQQSPLSIPALPVPAKPTPAIQTEQPITAITQYETNYRTCAQHGRQRCQIQNYWAHLSQNTQID</sequence>
<evidence type="ECO:0000256" key="1">
    <source>
        <dbReference type="SAM" id="MobiDB-lite"/>
    </source>
</evidence>
<feature type="non-terminal residue" evidence="2">
    <location>
        <position position="65"/>
    </location>
</feature>
<dbReference type="EMBL" id="CADEAL010003915">
    <property type="protein sequence ID" value="CAB1446427.1"/>
    <property type="molecule type" value="Genomic_DNA"/>
</dbReference>
<comment type="caution">
    <text evidence="2">The sequence shown here is derived from an EMBL/GenBank/DDBJ whole genome shotgun (WGS) entry which is preliminary data.</text>
</comment>
<gene>
    <name evidence="2" type="ORF">PLEPLA_LOCUS34153</name>
</gene>